<evidence type="ECO:0000256" key="1">
    <source>
        <dbReference type="ARBA" id="ARBA00022741"/>
    </source>
</evidence>
<gene>
    <name evidence="7" type="ORF">TRSC58_00936</name>
</gene>
<dbReference type="UniPathway" id="UPA00885"/>
<dbReference type="InterPro" id="IPR023318">
    <property type="entry name" value="Ub_act_enz_dom_a_sf"/>
</dbReference>
<dbReference type="InterPro" id="IPR000594">
    <property type="entry name" value="ThiF_NAD_FAD-bd"/>
</dbReference>
<dbReference type="VEuPathDB" id="TriTrypDB:TRSC58_00936"/>
<dbReference type="GO" id="GO:0005524">
    <property type="term" value="F:ATP binding"/>
    <property type="evidence" value="ECO:0007669"/>
    <property type="project" value="UniProtKB-UniRule"/>
</dbReference>
<dbReference type="GO" id="GO:0005737">
    <property type="term" value="C:cytoplasm"/>
    <property type="evidence" value="ECO:0007669"/>
    <property type="project" value="TreeGrafter"/>
</dbReference>
<evidence type="ECO:0000256" key="4">
    <source>
        <dbReference type="RuleBase" id="RU368009"/>
    </source>
</evidence>
<dbReference type="EMBL" id="AUPL01000936">
    <property type="protein sequence ID" value="ESL11316.1"/>
    <property type="molecule type" value="Genomic_DNA"/>
</dbReference>
<keyword evidence="4" id="KW-0436">Ligase</keyword>
<evidence type="ECO:0000256" key="3">
    <source>
        <dbReference type="ARBA" id="ARBA00022840"/>
    </source>
</evidence>
<sequence length="539" mass="58842">MRCFFASFVRVGLLSWQHRAQEVKAANPKNNNSGGGGISSGQKQNAKRKGGFRWAERAAVMSGVGLRTPFTANERGLQHLVRRSPLPAFAVAGYSAENTTWDEVRLLLVGAGGIGCEVLHTLALSGFTDITVVDMDTIELSNLNRQFLFSEADIGRSKAEVAATFVERRCPGVRVNAVFGRLEDQHDSFYRQFHVVILAVDSVAARRWMNQKIAELAVWEIVDVAREGSTGGKVKRITSSIPFIDTGTEGYEASCRVIRLDTGTTACIECDLGIYPPRKTVPFCTLENVPRSPAHCVLYVQFRLWNVLRPGETLDSDNAAHIEWIRSEAQKRKEIFCIMGPDIDFYFVLGVVKNVVPAVGFTNALVAGQASLELMKLLTGVAPSMQCFSYFNGAADCGGLTSYVTELSPNPACPVCAPRPVLLLTSHMQPQNVLAAVEEQIDLPTIVRGARGPQESPWSDGTLWVRFGGDAEVYLLYKKNNPLRTHIAGSTIEEIFAASGHADAFTRWCSGGGVTFTVRYSSADVHVSAEALMSRSVTV</sequence>
<dbReference type="Pfam" id="PF00899">
    <property type="entry name" value="ThiF"/>
    <property type="match status" value="1"/>
</dbReference>
<comment type="similarity">
    <text evidence="4">Belongs to the ubiquitin-activating E1 family. UBA3 subfamily.</text>
</comment>
<name>A0A061JB20_TRYRA</name>
<keyword evidence="8" id="KW-1185">Reference proteome</keyword>
<keyword evidence="2 4" id="KW-0833">Ubl conjugation pathway</keyword>
<reference evidence="7 8" key="1">
    <citation type="submission" date="2013-07" db="EMBL/GenBank/DDBJ databases">
        <authorList>
            <person name="Stoco P.H."/>
            <person name="Wagner G."/>
            <person name="Gerber A."/>
            <person name="Zaha A."/>
            <person name="Thompson C."/>
            <person name="Bartholomeu D.C."/>
            <person name="Luckemeyer D.D."/>
            <person name="Bahia D."/>
            <person name="Loreto E."/>
            <person name="Prestes E.B."/>
            <person name="Lima F.M."/>
            <person name="Rodrigues-Luiz G."/>
            <person name="Vallejo G.A."/>
            <person name="Filho J.F."/>
            <person name="Monteiro K.M."/>
            <person name="Tyler K.M."/>
            <person name="de Almeida L.G."/>
            <person name="Ortiz M.F."/>
            <person name="Siervo M.A."/>
            <person name="de Moraes M.H."/>
            <person name="Cunha O.L."/>
            <person name="Mendonca-Neto R."/>
            <person name="Silva R."/>
            <person name="Teixeira S.M."/>
            <person name="Murta S.M."/>
            <person name="Sincero T.C."/>
            <person name="Mendes T.A."/>
            <person name="Urmenyi T.P."/>
            <person name="Silva V.G."/>
            <person name="da Rocha W.D."/>
            <person name="Andersson B."/>
            <person name="Romanha A.J."/>
            <person name="Steindel M."/>
            <person name="de Vasconcelos A.T."/>
            <person name="Grisard E.C."/>
        </authorList>
    </citation>
    <scope>NUCLEOTIDE SEQUENCE [LARGE SCALE GENOMIC DNA]</scope>
    <source>
        <strain evidence="7 8">SC58</strain>
    </source>
</reference>
<protein>
    <recommendedName>
        <fullName evidence="4">NEDD8-activating enzyme E1 catalytic subunit</fullName>
        <ecNumber evidence="4">6.2.1.64</ecNumber>
    </recommendedName>
</protein>
<dbReference type="EC" id="6.2.1.64" evidence="4"/>
<comment type="pathway">
    <text evidence="4">Protein modification; protein neddylation.</text>
</comment>
<comment type="function">
    <text evidence="4">Catalytic subunit of the dimeric E1 enzyme, which activates NEDD8.</text>
</comment>
<evidence type="ECO:0000256" key="5">
    <source>
        <dbReference type="SAM" id="MobiDB-lite"/>
    </source>
</evidence>
<organism evidence="7 8">
    <name type="scientific">Trypanosoma rangeli SC58</name>
    <dbReference type="NCBI Taxonomy" id="429131"/>
    <lineage>
        <taxon>Eukaryota</taxon>
        <taxon>Discoba</taxon>
        <taxon>Euglenozoa</taxon>
        <taxon>Kinetoplastea</taxon>
        <taxon>Metakinetoplastina</taxon>
        <taxon>Trypanosomatida</taxon>
        <taxon>Trypanosomatidae</taxon>
        <taxon>Trypanosoma</taxon>
        <taxon>Herpetosoma</taxon>
    </lineage>
</organism>
<dbReference type="Gene3D" id="1.10.10.520">
    <property type="entry name" value="Ubiquitin activating enzymes (Uba3). Chain: B, domain 2"/>
    <property type="match status" value="1"/>
</dbReference>
<dbReference type="PANTHER" id="PTHR10953">
    <property type="entry name" value="UBIQUITIN-ACTIVATING ENZYME E1"/>
    <property type="match status" value="1"/>
</dbReference>
<keyword evidence="1 4" id="KW-0547">Nucleotide-binding</keyword>
<feature type="domain" description="THIF-type NAD/FAD binding fold" evidence="6">
    <location>
        <begin position="100"/>
        <end position="384"/>
    </location>
</feature>
<proteinExistence type="inferred from homology"/>
<dbReference type="GO" id="GO:0045116">
    <property type="term" value="P:protein neddylation"/>
    <property type="evidence" value="ECO:0007669"/>
    <property type="project" value="UniProtKB-UniRule"/>
</dbReference>
<evidence type="ECO:0000259" key="6">
    <source>
        <dbReference type="Pfam" id="PF00899"/>
    </source>
</evidence>
<dbReference type="PANTHER" id="PTHR10953:SF6">
    <property type="entry name" value="NEDD8-ACTIVATING ENZYME E1 CATALYTIC SUBUNIT"/>
    <property type="match status" value="1"/>
</dbReference>
<feature type="region of interest" description="Disordered" evidence="5">
    <location>
        <begin position="25"/>
        <end position="45"/>
    </location>
</feature>
<dbReference type="GO" id="GO:0005634">
    <property type="term" value="C:nucleus"/>
    <property type="evidence" value="ECO:0007669"/>
    <property type="project" value="TreeGrafter"/>
</dbReference>
<dbReference type="Gene3D" id="3.40.50.720">
    <property type="entry name" value="NAD(P)-binding Rossmann-like Domain"/>
    <property type="match status" value="1"/>
</dbReference>
<dbReference type="SUPFAM" id="SSF69572">
    <property type="entry name" value="Activating enzymes of the ubiquitin-like proteins"/>
    <property type="match status" value="1"/>
</dbReference>
<keyword evidence="3 4" id="KW-0067">ATP-binding</keyword>
<dbReference type="GO" id="GO:0019781">
    <property type="term" value="F:NEDD8 activating enzyme activity"/>
    <property type="evidence" value="ECO:0007669"/>
    <property type="project" value="UniProtKB-UniRule"/>
</dbReference>
<evidence type="ECO:0000256" key="2">
    <source>
        <dbReference type="ARBA" id="ARBA00022786"/>
    </source>
</evidence>
<comment type="catalytic activity">
    <reaction evidence="4">
        <text>ATP + [NEDD8 protein] + [E1 NEDD8-activating enzyme]-L-cysteine = AMP + diphosphate + [E1 NEDD8-activating enzyme]-S-[NEDD8 protein]-yl-L-cysteine.</text>
        <dbReference type="EC" id="6.2.1.64"/>
    </reaction>
</comment>
<accession>A0A061JB20</accession>
<evidence type="ECO:0000313" key="8">
    <source>
        <dbReference type="Proteomes" id="UP000031737"/>
    </source>
</evidence>
<dbReference type="OrthoDB" id="10255449at2759"/>
<dbReference type="Proteomes" id="UP000031737">
    <property type="component" value="Unassembled WGS sequence"/>
</dbReference>
<dbReference type="AlphaFoldDB" id="A0A061JB20"/>
<dbReference type="InterPro" id="IPR035985">
    <property type="entry name" value="Ubiquitin-activating_enz"/>
</dbReference>
<dbReference type="InterPro" id="IPR045886">
    <property type="entry name" value="ThiF/MoeB/HesA"/>
</dbReference>
<evidence type="ECO:0000313" key="7">
    <source>
        <dbReference type="EMBL" id="ESL11316.1"/>
    </source>
</evidence>
<comment type="caution">
    <text evidence="7">The sequence shown here is derived from an EMBL/GenBank/DDBJ whole genome shotgun (WGS) entry which is preliminary data.</text>
</comment>